<reference evidence="2" key="1">
    <citation type="journal article" date="2017" name="Nat. Ecol. Evol.">
        <title>Genome expansion and lineage-specific genetic innovations in the forest pathogenic fungi Armillaria.</title>
        <authorList>
            <person name="Sipos G."/>
            <person name="Prasanna A.N."/>
            <person name="Walter M.C."/>
            <person name="O'Connor E."/>
            <person name="Balint B."/>
            <person name="Krizsan K."/>
            <person name="Kiss B."/>
            <person name="Hess J."/>
            <person name="Varga T."/>
            <person name="Slot J."/>
            <person name="Riley R."/>
            <person name="Boka B."/>
            <person name="Rigling D."/>
            <person name="Barry K."/>
            <person name="Lee J."/>
            <person name="Mihaltcheva S."/>
            <person name="LaButti K."/>
            <person name="Lipzen A."/>
            <person name="Waldron R."/>
            <person name="Moloney N.M."/>
            <person name="Sperisen C."/>
            <person name="Kredics L."/>
            <person name="Vagvoelgyi C."/>
            <person name="Patrignani A."/>
            <person name="Fitzpatrick D."/>
            <person name="Nagy I."/>
            <person name="Doyle S."/>
            <person name="Anderson J.B."/>
            <person name="Grigoriev I.V."/>
            <person name="Gueldener U."/>
            <person name="Muensterkoetter M."/>
            <person name="Nagy L.G."/>
        </authorList>
    </citation>
    <scope>NUCLEOTIDE SEQUENCE [LARGE SCALE GENOMIC DNA]</scope>
    <source>
        <strain evidence="2">Ar21-2</strain>
    </source>
</reference>
<protein>
    <submittedName>
        <fullName evidence="1">Uncharacterized protein</fullName>
    </submittedName>
</protein>
<proteinExistence type="predicted"/>
<evidence type="ECO:0000313" key="1">
    <source>
        <dbReference type="EMBL" id="PBK86804.1"/>
    </source>
</evidence>
<keyword evidence="2" id="KW-1185">Reference proteome</keyword>
<sequence>MSRGLLALGKRVKTRKEITSLLSVTLPSTTGTGQRLSNPVRKQRCYTGRKPVIPSALADTLRRPRHSETWKSSTPWFTYVGIPSSVTSSRRNMTSALHTPISARFGTTT</sequence>
<gene>
    <name evidence="1" type="ORF">ARMGADRAFT_1017156</name>
</gene>
<accession>A0A2H3CZ86</accession>
<name>A0A2H3CZ86_ARMGA</name>
<dbReference type="Proteomes" id="UP000217790">
    <property type="component" value="Unassembled WGS sequence"/>
</dbReference>
<evidence type="ECO:0000313" key="2">
    <source>
        <dbReference type="Proteomes" id="UP000217790"/>
    </source>
</evidence>
<organism evidence="1 2">
    <name type="scientific">Armillaria gallica</name>
    <name type="common">Bulbous honey fungus</name>
    <name type="synonym">Armillaria bulbosa</name>
    <dbReference type="NCBI Taxonomy" id="47427"/>
    <lineage>
        <taxon>Eukaryota</taxon>
        <taxon>Fungi</taxon>
        <taxon>Dikarya</taxon>
        <taxon>Basidiomycota</taxon>
        <taxon>Agaricomycotina</taxon>
        <taxon>Agaricomycetes</taxon>
        <taxon>Agaricomycetidae</taxon>
        <taxon>Agaricales</taxon>
        <taxon>Marasmiineae</taxon>
        <taxon>Physalacriaceae</taxon>
        <taxon>Armillaria</taxon>
    </lineage>
</organism>
<dbReference type="EMBL" id="KZ293682">
    <property type="protein sequence ID" value="PBK86804.1"/>
    <property type="molecule type" value="Genomic_DNA"/>
</dbReference>
<dbReference type="AlphaFoldDB" id="A0A2H3CZ86"/>
<dbReference type="InParanoid" id="A0A2H3CZ86"/>